<keyword evidence="1" id="KW-0732">Signal</keyword>
<keyword evidence="3" id="KW-1185">Reference proteome</keyword>
<dbReference type="Proteomes" id="UP000762110">
    <property type="component" value="Unassembled WGS sequence"/>
</dbReference>
<feature type="chain" id="PRO_5045696940" description="DUF4358 domain-containing protein" evidence="1">
    <location>
        <begin position="21"/>
        <end position="168"/>
    </location>
</feature>
<evidence type="ECO:0000313" key="2">
    <source>
        <dbReference type="EMBL" id="NQX30870.1"/>
    </source>
</evidence>
<dbReference type="RefSeq" id="WP_173269052.1">
    <property type="nucleotide sequence ID" value="NZ_JABMKV010000001.1"/>
</dbReference>
<reference evidence="2 3" key="1">
    <citation type="submission" date="2020-05" db="EMBL/GenBank/DDBJ databases">
        <title>Description of Pedobacter foliorum sp. nov.</title>
        <authorList>
            <person name="Qi S."/>
            <person name="Carlier A."/>
            <person name="Cnockaert M."/>
            <person name="Vandamme P."/>
        </authorList>
    </citation>
    <scope>NUCLEOTIDE SEQUENCE [LARGE SCALE GENOMIC DNA]</scope>
    <source>
        <strain evidence="2 3">LMG 31300</strain>
    </source>
</reference>
<feature type="signal peptide" evidence="1">
    <location>
        <begin position="1"/>
        <end position="20"/>
    </location>
</feature>
<accession>A0ABX2DA64</accession>
<dbReference type="EMBL" id="JABMKV010000001">
    <property type="protein sequence ID" value="NQX30870.1"/>
    <property type="molecule type" value="Genomic_DNA"/>
</dbReference>
<evidence type="ECO:0000313" key="3">
    <source>
        <dbReference type="Proteomes" id="UP000762110"/>
    </source>
</evidence>
<sequence>MYKKIILIAFFLTTAYMCNAQVVDIKELTMLFDIPIKLLEKKIDTNKWKKVIELKNEEGLIYSTDYRINSLSNVESTKIRIVEYLKGPPKILLFMTAEKKTIAELDNEILATKFNLVETNNKNGAVDRIYMNGQYLYIYSKAEATSVLLITTSKEYLEDKKINSNNPT</sequence>
<organism evidence="2 3">
    <name type="scientific">Pedobacter boryungensis</name>
    <dbReference type="NCBI Taxonomy" id="869962"/>
    <lineage>
        <taxon>Bacteria</taxon>
        <taxon>Pseudomonadati</taxon>
        <taxon>Bacteroidota</taxon>
        <taxon>Sphingobacteriia</taxon>
        <taxon>Sphingobacteriales</taxon>
        <taxon>Sphingobacteriaceae</taxon>
        <taxon>Pedobacter</taxon>
    </lineage>
</organism>
<protein>
    <recommendedName>
        <fullName evidence="4">DUF4358 domain-containing protein</fullName>
    </recommendedName>
</protein>
<evidence type="ECO:0000256" key="1">
    <source>
        <dbReference type="SAM" id="SignalP"/>
    </source>
</evidence>
<proteinExistence type="predicted"/>
<name>A0ABX2DA64_9SPHI</name>
<comment type="caution">
    <text evidence="2">The sequence shown here is derived from an EMBL/GenBank/DDBJ whole genome shotgun (WGS) entry which is preliminary data.</text>
</comment>
<gene>
    <name evidence="2" type="ORF">HQN85_03995</name>
</gene>
<evidence type="ECO:0008006" key="4">
    <source>
        <dbReference type="Google" id="ProtNLM"/>
    </source>
</evidence>